<accession>A0A0F6W8B9</accession>
<dbReference type="KEGG" id="samy:DB32_007032"/>
<dbReference type="OrthoDB" id="9758751at2"/>
<dbReference type="InterPro" id="IPR033186">
    <property type="entry name" value="HerA_C"/>
</dbReference>
<name>A0A0F6W8B9_9BACT</name>
<evidence type="ECO:0000313" key="3">
    <source>
        <dbReference type="Proteomes" id="UP000034883"/>
    </source>
</evidence>
<feature type="domain" description="Helicase HerA-like C-terminal" evidence="1">
    <location>
        <begin position="30"/>
        <end position="72"/>
    </location>
</feature>
<dbReference type="InterPro" id="IPR051162">
    <property type="entry name" value="T4SS_component"/>
</dbReference>
<gene>
    <name evidence="2" type="ORF">DB32_007032</name>
</gene>
<organism evidence="2 3">
    <name type="scientific">Sandaracinus amylolyticus</name>
    <dbReference type="NCBI Taxonomy" id="927083"/>
    <lineage>
        <taxon>Bacteria</taxon>
        <taxon>Pseudomonadati</taxon>
        <taxon>Myxococcota</taxon>
        <taxon>Polyangia</taxon>
        <taxon>Polyangiales</taxon>
        <taxon>Sandaracinaceae</taxon>
        <taxon>Sandaracinus</taxon>
    </lineage>
</organism>
<evidence type="ECO:0000313" key="2">
    <source>
        <dbReference type="EMBL" id="AKF09883.1"/>
    </source>
</evidence>
<dbReference type="InterPro" id="IPR027417">
    <property type="entry name" value="P-loop_NTPase"/>
</dbReference>
<evidence type="ECO:0000259" key="1">
    <source>
        <dbReference type="Pfam" id="PF05872"/>
    </source>
</evidence>
<dbReference type="AlphaFoldDB" id="A0A0F6W8B9"/>
<proteinExistence type="predicted"/>
<dbReference type="PANTHER" id="PTHR30121:SF6">
    <property type="entry name" value="SLR6007 PROTEIN"/>
    <property type="match status" value="1"/>
</dbReference>
<dbReference type="EMBL" id="CP011125">
    <property type="protein sequence ID" value="AKF09883.1"/>
    <property type="molecule type" value="Genomic_DNA"/>
</dbReference>
<dbReference type="PANTHER" id="PTHR30121">
    <property type="entry name" value="UNCHARACTERIZED PROTEIN YJGR-RELATED"/>
    <property type="match status" value="1"/>
</dbReference>
<dbReference type="SUPFAM" id="SSF52540">
    <property type="entry name" value="P-loop containing nucleoside triphosphate hydrolases"/>
    <property type="match status" value="1"/>
</dbReference>
<keyword evidence="3" id="KW-1185">Reference proteome</keyword>
<sequence length="467" mass="50443">MAPRLHLGQRRSIDGRNDLGPFHLPTHHLLTHAVVVGMTGSGKTGLVTVMVEEALRAGVPVLVIGVKGDLPNLKLAFPSLDAARMGPWVEPEPDDDDGVADAHVVEAALAKHAEGLREWSIGEAELAAHAASTMVRVVTPGSDAGEPLHLLSALERSSDAWAHDAAAKRARLSAAISLVLRLTGRDGDPGKSREHAFLAVLAEQRVRRGETAALEQLVPEILEPPLAVVGALPVEQFLSARLRAELAADLNTLIASPSFASWRTGQDLDVARWMEKADGKTPATVVSVAHLDDDERALVLGVLLEEVLTWTRSLPGSSRLKALVVFDEVYGFIPPHPASPPTKRPLVALMKQARAYGVGVVLATQNPMDLDYRALSNAGTWMLGRLQTDADRARVMEGLGEDKKKSELGALVKMLAPRWFVVRDAKTSQATLLNPRWAMSYLRGPMTQSEIRRATRSEQEGERELAG</sequence>
<dbReference type="Pfam" id="PF05872">
    <property type="entry name" value="HerA_C"/>
    <property type="match status" value="1"/>
</dbReference>
<dbReference type="RefSeq" id="WP_053236890.1">
    <property type="nucleotide sequence ID" value="NZ_CP011125.1"/>
</dbReference>
<reference evidence="2 3" key="1">
    <citation type="submission" date="2015-03" db="EMBL/GenBank/DDBJ databases">
        <title>Genome assembly of Sandaracinus amylolyticus DSM 53668.</title>
        <authorList>
            <person name="Sharma G."/>
            <person name="Subramanian S."/>
        </authorList>
    </citation>
    <scope>NUCLEOTIDE SEQUENCE [LARGE SCALE GENOMIC DNA]</scope>
    <source>
        <strain evidence="2 3">DSM 53668</strain>
    </source>
</reference>
<dbReference type="Gene3D" id="3.40.50.300">
    <property type="entry name" value="P-loop containing nucleotide triphosphate hydrolases"/>
    <property type="match status" value="2"/>
</dbReference>
<dbReference type="Proteomes" id="UP000034883">
    <property type="component" value="Chromosome"/>
</dbReference>
<protein>
    <recommendedName>
        <fullName evidence="1">Helicase HerA-like C-terminal domain-containing protein</fullName>
    </recommendedName>
</protein>